<organism evidence="2 3">
    <name type="scientific">Panicum virgatum</name>
    <name type="common">Blackwell switchgrass</name>
    <dbReference type="NCBI Taxonomy" id="38727"/>
    <lineage>
        <taxon>Eukaryota</taxon>
        <taxon>Viridiplantae</taxon>
        <taxon>Streptophyta</taxon>
        <taxon>Embryophyta</taxon>
        <taxon>Tracheophyta</taxon>
        <taxon>Spermatophyta</taxon>
        <taxon>Magnoliopsida</taxon>
        <taxon>Liliopsida</taxon>
        <taxon>Poales</taxon>
        <taxon>Poaceae</taxon>
        <taxon>PACMAD clade</taxon>
        <taxon>Panicoideae</taxon>
        <taxon>Panicodae</taxon>
        <taxon>Paniceae</taxon>
        <taxon>Panicinae</taxon>
        <taxon>Panicum</taxon>
        <taxon>Panicum sect. Hiantes</taxon>
    </lineage>
</organism>
<proteinExistence type="predicted"/>
<evidence type="ECO:0000313" key="2">
    <source>
        <dbReference type="EMBL" id="KAG2630478.1"/>
    </source>
</evidence>
<evidence type="ECO:0000313" key="3">
    <source>
        <dbReference type="Proteomes" id="UP000823388"/>
    </source>
</evidence>
<keyword evidence="3" id="KW-1185">Reference proteome</keyword>
<comment type="caution">
    <text evidence="2">The sequence shown here is derived from an EMBL/GenBank/DDBJ whole genome shotgun (WGS) entry which is preliminary data.</text>
</comment>
<reference evidence="2" key="1">
    <citation type="submission" date="2020-05" db="EMBL/GenBank/DDBJ databases">
        <title>WGS assembly of Panicum virgatum.</title>
        <authorList>
            <person name="Lovell J.T."/>
            <person name="Jenkins J."/>
            <person name="Shu S."/>
            <person name="Juenger T.E."/>
            <person name="Schmutz J."/>
        </authorList>
    </citation>
    <scope>NUCLEOTIDE SEQUENCE</scope>
    <source>
        <strain evidence="2">AP13</strain>
    </source>
</reference>
<sequence>MSSSSDGKFSCSALLLARCSCYALGSLLLLCLAHCSADFDAQRQRQVQVIMPPPPPQNEAVANEAGATGSSAAETASSAAPDGQSIVEKALAELPPNLAEMAKDPKRKAKSGDPGWKYGFWPDPLKKEMVQCIFCKKDVLA</sequence>
<dbReference type="AlphaFoldDB" id="A0A8T0V7C8"/>
<dbReference type="EMBL" id="CM029041">
    <property type="protein sequence ID" value="KAG2630478.1"/>
    <property type="molecule type" value="Genomic_DNA"/>
</dbReference>
<gene>
    <name evidence="2" type="ORF">PVAP13_3KG566000</name>
</gene>
<name>A0A8T0V7C8_PANVG</name>
<evidence type="ECO:0000256" key="1">
    <source>
        <dbReference type="SAM" id="MobiDB-lite"/>
    </source>
</evidence>
<protein>
    <submittedName>
        <fullName evidence="2">Uncharacterized protein</fullName>
    </submittedName>
</protein>
<dbReference type="Proteomes" id="UP000823388">
    <property type="component" value="Chromosome 3K"/>
</dbReference>
<accession>A0A8T0V7C8</accession>
<feature type="compositionally biased region" description="Low complexity" evidence="1">
    <location>
        <begin position="64"/>
        <end position="80"/>
    </location>
</feature>
<feature type="region of interest" description="Disordered" evidence="1">
    <location>
        <begin position="51"/>
        <end position="82"/>
    </location>
</feature>